<organism evidence="2 3">
    <name type="scientific">Blastomyces percursus</name>
    <dbReference type="NCBI Taxonomy" id="1658174"/>
    <lineage>
        <taxon>Eukaryota</taxon>
        <taxon>Fungi</taxon>
        <taxon>Dikarya</taxon>
        <taxon>Ascomycota</taxon>
        <taxon>Pezizomycotina</taxon>
        <taxon>Eurotiomycetes</taxon>
        <taxon>Eurotiomycetidae</taxon>
        <taxon>Onygenales</taxon>
        <taxon>Ajellomycetaceae</taxon>
        <taxon>Blastomyces</taxon>
    </lineage>
</organism>
<proteinExistence type="predicted"/>
<dbReference type="EMBL" id="LGTZ01001908">
    <property type="protein sequence ID" value="OJD20368.1"/>
    <property type="molecule type" value="Genomic_DNA"/>
</dbReference>
<accession>A0A1J9PVF6</accession>
<evidence type="ECO:0000313" key="2">
    <source>
        <dbReference type="EMBL" id="OJD20368.1"/>
    </source>
</evidence>
<evidence type="ECO:0000259" key="1">
    <source>
        <dbReference type="Pfam" id="PF00646"/>
    </source>
</evidence>
<sequence length="485" mass="56175">MSGKPTLQFLPGEILQLIHSFLPLGSKLALSLTCKRFYNSFFENLPPSYLNDSLRRREFEKTARNQTIIDELKVYDFLRSRELCGFKSSGRNLFCCDRCHTRHLPLFFHPADLDMPVSGRTCIRHIRGFWVEPGKRFSFADLDGRPARLDKIRTPRSIPLSEDTTNVRRYTLWTHYDILTLPMHRRASKEQIAKMLNGFDLPACPHMRLSDSVIMDHCNIPRNTVAEPLSQRYPPFFDPVDLRTKCTFPSCLTSFCWTEHTSADNPGWKTIYLNILRKVRFNASIDHVWMAQLMVPNETLLERRWDECFRWKTEVMAIEKERYENEESSGAGTGNGNNRNYSHETYLAQKAQLRRREEIVNALFHPRRLHDYPNIVRRLQPASEGAPAASNPNDLGMCMRMSCPPNRRPWTPPTKPIVTSDKTLDIDLYRQAMPREPGGAAFKPFMTEEDFQPYGKRVGPVPVPARRGEQNKPASWLGRLFKLAA</sequence>
<gene>
    <name evidence="2" type="ORF">ACJ73_08297</name>
</gene>
<dbReference type="InterPro" id="IPR036047">
    <property type="entry name" value="F-box-like_dom_sf"/>
</dbReference>
<keyword evidence="3" id="KW-1185">Reference proteome</keyword>
<dbReference type="AlphaFoldDB" id="A0A1J9PVF6"/>
<comment type="caution">
    <text evidence="2">The sequence shown here is derived from an EMBL/GenBank/DDBJ whole genome shotgun (WGS) entry which is preliminary data.</text>
</comment>
<reference evidence="2 3" key="1">
    <citation type="submission" date="2015-08" db="EMBL/GenBank/DDBJ databases">
        <title>Emmonsia species relationships and genome sequence.</title>
        <authorList>
            <person name="Cuomo C.A."/>
            <person name="Schwartz I.S."/>
            <person name="Kenyon C."/>
            <person name="De Hoog G.S."/>
            <person name="Govender N.P."/>
            <person name="Botha A."/>
            <person name="Moreno L."/>
            <person name="De Vries M."/>
            <person name="Munoz J.F."/>
            <person name="Stielow J.B."/>
        </authorList>
    </citation>
    <scope>NUCLEOTIDE SEQUENCE [LARGE SCALE GENOMIC DNA]</scope>
    <source>
        <strain evidence="2 3">EI222</strain>
    </source>
</reference>
<dbReference type="VEuPathDB" id="FungiDB:ACJ73_08297"/>
<dbReference type="OrthoDB" id="4201487at2759"/>
<feature type="domain" description="F-box" evidence="1">
    <location>
        <begin position="10"/>
        <end position="39"/>
    </location>
</feature>
<protein>
    <recommendedName>
        <fullName evidence="1">F-box domain-containing protein</fullName>
    </recommendedName>
</protein>
<dbReference type="SUPFAM" id="SSF81383">
    <property type="entry name" value="F-box domain"/>
    <property type="match status" value="1"/>
</dbReference>
<evidence type="ECO:0000313" key="3">
    <source>
        <dbReference type="Proteomes" id="UP000242791"/>
    </source>
</evidence>
<name>A0A1J9PVF6_9EURO</name>
<dbReference type="Pfam" id="PF00646">
    <property type="entry name" value="F-box"/>
    <property type="match status" value="1"/>
</dbReference>
<dbReference type="InterPro" id="IPR001810">
    <property type="entry name" value="F-box_dom"/>
</dbReference>
<dbReference type="Proteomes" id="UP000242791">
    <property type="component" value="Unassembled WGS sequence"/>
</dbReference>